<evidence type="ECO:0000313" key="6">
    <source>
        <dbReference type="Proteomes" id="UP000193963"/>
    </source>
</evidence>
<dbReference type="AlphaFoldDB" id="A0A1X6YCE1"/>
<reference evidence="5 6" key="1">
    <citation type="submission" date="2017-03" db="EMBL/GenBank/DDBJ databases">
        <authorList>
            <person name="Afonso C.L."/>
            <person name="Miller P.J."/>
            <person name="Scott M.A."/>
            <person name="Spackman E."/>
            <person name="Goraichik I."/>
            <person name="Dimitrov K.M."/>
            <person name="Suarez D.L."/>
            <person name="Swayne D.E."/>
        </authorList>
    </citation>
    <scope>NUCLEOTIDE SEQUENCE [LARGE SCALE GENOMIC DNA]</scope>
    <source>
        <strain evidence="5 6">CECT 7751</strain>
    </source>
</reference>
<organism evidence="5 6">
    <name type="scientific">Pseudooceanicola marinus</name>
    <dbReference type="NCBI Taxonomy" id="396013"/>
    <lineage>
        <taxon>Bacteria</taxon>
        <taxon>Pseudomonadati</taxon>
        <taxon>Pseudomonadota</taxon>
        <taxon>Alphaproteobacteria</taxon>
        <taxon>Rhodobacterales</taxon>
        <taxon>Paracoccaceae</taxon>
        <taxon>Pseudooceanicola</taxon>
    </lineage>
</organism>
<keyword evidence="4" id="KW-0732">Signal</keyword>
<sequence length="567" mass="62172">MTGMKLSASLTALTCAVLLPLPVAAADLAGNYLAARQARLTSDYDAAIHYYMRALGDQPREPLLLDGLIMAQVSAGAVDAALSPAQRLDEMNIDSQVGHMALIVDAVKREDYASVLTRIEQSRAIGPLVDGLLAAWMELGQGNMGAALARFDSVAGEPGLARFARYHKALALSYVGDYEGAEALYASDSENPVQMTRRSVLSRVEALSQLDRNEDALSLLDSIFGSDPGMEIKDLRERLAAGETLPNSHVNSVADGVAEVFYSVAAALEQETAEAYTLLYARVATALRPDHVDAILLSGELLEDLGRPELATRAYRAVPRDNPNFYLAELGRATALRRAGREDAAIEVLDQLAATYPTLPKIQASRGDHYRWQGRHMDAVQAYDAALDLYSGDDPSKWFVYYARGMSQERLDNWEDAKTDFRAALAINPDQPNLLNYLGYAMVEKGENLDEALTMIERAVELDNSSGYIVDSLGWAFYQLGRYEDAVVQMERAAELMPVDPVINDHLGDVYWKVGRIREAQFQWTRALSFNPEEDEADRIRRKLAAGLDAVLAEEQKGTEQVAADGG</sequence>
<feature type="chain" id="PRO_5013208219" evidence="4">
    <location>
        <begin position="26"/>
        <end position="567"/>
    </location>
</feature>
<dbReference type="InterPro" id="IPR011990">
    <property type="entry name" value="TPR-like_helical_dom_sf"/>
</dbReference>
<keyword evidence="2 3" id="KW-0802">TPR repeat</keyword>
<evidence type="ECO:0000256" key="1">
    <source>
        <dbReference type="ARBA" id="ARBA00022737"/>
    </source>
</evidence>
<dbReference type="Proteomes" id="UP000193963">
    <property type="component" value="Unassembled WGS sequence"/>
</dbReference>
<proteinExistence type="predicted"/>
<dbReference type="SMART" id="SM00028">
    <property type="entry name" value="TPR"/>
    <property type="match status" value="6"/>
</dbReference>
<feature type="signal peptide" evidence="4">
    <location>
        <begin position="1"/>
        <end position="25"/>
    </location>
</feature>
<dbReference type="Pfam" id="PF13432">
    <property type="entry name" value="TPR_16"/>
    <property type="match status" value="2"/>
</dbReference>
<protein>
    <submittedName>
        <fullName evidence="5">Lipoprotein NlpI</fullName>
    </submittedName>
</protein>
<feature type="repeat" description="TPR" evidence="3">
    <location>
        <begin position="501"/>
        <end position="534"/>
    </location>
</feature>
<evidence type="ECO:0000256" key="4">
    <source>
        <dbReference type="SAM" id="SignalP"/>
    </source>
</evidence>
<dbReference type="PANTHER" id="PTHR12558">
    <property type="entry name" value="CELL DIVISION CYCLE 16,23,27"/>
    <property type="match status" value="1"/>
</dbReference>
<dbReference type="PANTHER" id="PTHR12558:SF13">
    <property type="entry name" value="CELL DIVISION CYCLE PROTEIN 27 HOMOLOG"/>
    <property type="match status" value="1"/>
</dbReference>
<keyword evidence="5" id="KW-0449">Lipoprotein</keyword>
<dbReference type="RefSeq" id="WP_085886405.1">
    <property type="nucleotide sequence ID" value="NZ_FWFN01000001.1"/>
</dbReference>
<dbReference type="Gene3D" id="1.25.40.10">
    <property type="entry name" value="Tetratricopeptide repeat domain"/>
    <property type="match status" value="4"/>
</dbReference>
<evidence type="ECO:0000256" key="2">
    <source>
        <dbReference type="ARBA" id="ARBA00022803"/>
    </source>
</evidence>
<name>A0A1X6YCE1_9RHOB</name>
<evidence type="ECO:0000256" key="3">
    <source>
        <dbReference type="PROSITE-ProRule" id="PRU00339"/>
    </source>
</evidence>
<dbReference type="InterPro" id="IPR013105">
    <property type="entry name" value="TPR_2"/>
</dbReference>
<accession>A0A1X6YCE1</accession>
<evidence type="ECO:0000313" key="5">
    <source>
        <dbReference type="EMBL" id="SLN16919.1"/>
    </source>
</evidence>
<dbReference type="EMBL" id="FWFN01000001">
    <property type="protein sequence ID" value="SLN16919.1"/>
    <property type="molecule type" value="Genomic_DNA"/>
</dbReference>
<gene>
    <name evidence="5" type="ORF">PSM7751_00509</name>
</gene>
<dbReference type="PROSITE" id="PS50005">
    <property type="entry name" value="TPR"/>
    <property type="match status" value="3"/>
</dbReference>
<dbReference type="InterPro" id="IPR019734">
    <property type="entry name" value="TPR_rpt"/>
</dbReference>
<feature type="repeat" description="TPR" evidence="3">
    <location>
        <begin position="467"/>
        <end position="500"/>
    </location>
</feature>
<keyword evidence="1" id="KW-0677">Repeat</keyword>
<feature type="repeat" description="TPR" evidence="3">
    <location>
        <begin position="398"/>
        <end position="431"/>
    </location>
</feature>
<dbReference type="SUPFAM" id="SSF48452">
    <property type="entry name" value="TPR-like"/>
    <property type="match status" value="2"/>
</dbReference>
<dbReference type="Pfam" id="PF07719">
    <property type="entry name" value="TPR_2"/>
    <property type="match status" value="1"/>
</dbReference>
<keyword evidence="6" id="KW-1185">Reference proteome</keyword>